<sequence length="193" mass="20840">MAPSDDDKEDVLLAGRYGDLEDLREFVSKFGSQPLAAIRDENENCILHMVCGNGHLDALEYLLPLVPSSLLAAQNSSKSTPLHWAALNKHLSVVQKLVEYPDGPGIDLIDIKNTAGHTPLGEAELAEWDEGAAWLVKMMNLESEDPEKEARGSEDKADEDLGIPQDIEVEIEDAEGQVAKMTISGTSGGSKSS</sequence>
<dbReference type="InterPro" id="IPR036770">
    <property type="entry name" value="Ankyrin_rpt-contain_sf"/>
</dbReference>
<dbReference type="PANTHER" id="PTHR24121:SF23">
    <property type="entry name" value="NO MECHANORECEPTOR POTENTIAL C, ISOFORM H"/>
    <property type="match status" value="1"/>
</dbReference>
<keyword evidence="3" id="KW-1185">Reference proteome</keyword>
<gene>
    <name evidence="2" type="ORF">H0H81_010455</name>
</gene>
<dbReference type="EMBL" id="JABCKI010000033">
    <property type="protein sequence ID" value="KAG5653785.1"/>
    <property type="molecule type" value="Genomic_DNA"/>
</dbReference>
<evidence type="ECO:0000313" key="2">
    <source>
        <dbReference type="EMBL" id="KAG5653785.1"/>
    </source>
</evidence>
<reference evidence="2" key="2">
    <citation type="submission" date="2021-10" db="EMBL/GenBank/DDBJ databases">
        <title>Phylogenomics reveals ancestral predisposition of the termite-cultivated fungus Termitomyces towards a domesticated lifestyle.</title>
        <authorList>
            <person name="Auxier B."/>
            <person name="Grum-Grzhimaylo A."/>
            <person name="Cardenas M.E."/>
            <person name="Lodge J.D."/>
            <person name="Laessoe T."/>
            <person name="Pedersen O."/>
            <person name="Smith M.E."/>
            <person name="Kuyper T.W."/>
            <person name="Franco-Molano E.A."/>
            <person name="Baroni T.J."/>
            <person name="Aanen D.K."/>
        </authorList>
    </citation>
    <scope>NUCLEOTIDE SEQUENCE</scope>
    <source>
        <strain evidence="2">D49</strain>
    </source>
</reference>
<dbReference type="SUPFAM" id="SSF48403">
    <property type="entry name" value="Ankyrin repeat"/>
    <property type="match status" value="1"/>
</dbReference>
<dbReference type="Proteomes" id="UP000717328">
    <property type="component" value="Unassembled WGS sequence"/>
</dbReference>
<dbReference type="OrthoDB" id="10057496at2759"/>
<dbReference type="AlphaFoldDB" id="A0A9P7GUS1"/>
<proteinExistence type="predicted"/>
<protein>
    <recommendedName>
        <fullName evidence="4">Cytoplasmic protein</fullName>
    </recommendedName>
</protein>
<comment type="caution">
    <text evidence="2">The sequence shown here is derived from an EMBL/GenBank/DDBJ whole genome shotgun (WGS) entry which is preliminary data.</text>
</comment>
<dbReference type="Pfam" id="PF12796">
    <property type="entry name" value="Ank_2"/>
    <property type="match status" value="1"/>
</dbReference>
<name>A0A9P7GUS1_9AGAR</name>
<evidence type="ECO:0008006" key="4">
    <source>
        <dbReference type="Google" id="ProtNLM"/>
    </source>
</evidence>
<accession>A0A9P7GUS1</accession>
<dbReference type="InterPro" id="IPR002110">
    <property type="entry name" value="Ankyrin_rpt"/>
</dbReference>
<evidence type="ECO:0000256" key="1">
    <source>
        <dbReference type="SAM" id="MobiDB-lite"/>
    </source>
</evidence>
<evidence type="ECO:0000313" key="3">
    <source>
        <dbReference type="Proteomes" id="UP000717328"/>
    </source>
</evidence>
<dbReference type="SMART" id="SM00248">
    <property type="entry name" value="ANK"/>
    <property type="match status" value="2"/>
</dbReference>
<reference evidence="2" key="1">
    <citation type="submission" date="2021-02" db="EMBL/GenBank/DDBJ databases">
        <authorList>
            <person name="Nieuwenhuis M."/>
            <person name="Van De Peppel L.J.J."/>
        </authorList>
    </citation>
    <scope>NUCLEOTIDE SEQUENCE</scope>
    <source>
        <strain evidence="2">D49</strain>
    </source>
</reference>
<feature type="region of interest" description="Disordered" evidence="1">
    <location>
        <begin position="143"/>
        <end position="164"/>
    </location>
</feature>
<organism evidence="2 3">
    <name type="scientific">Sphagnurus paluster</name>
    <dbReference type="NCBI Taxonomy" id="117069"/>
    <lineage>
        <taxon>Eukaryota</taxon>
        <taxon>Fungi</taxon>
        <taxon>Dikarya</taxon>
        <taxon>Basidiomycota</taxon>
        <taxon>Agaricomycotina</taxon>
        <taxon>Agaricomycetes</taxon>
        <taxon>Agaricomycetidae</taxon>
        <taxon>Agaricales</taxon>
        <taxon>Tricholomatineae</taxon>
        <taxon>Lyophyllaceae</taxon>
        <taxon>Sphagnurus</taxon>
    </lineage>
</organism>
<dbReference type="Gene3D" id="1.25.40.20">
    <property type="entry name" value="Ankyrin repeat-containing domain"/>
    <property type="match status" value="1"/>
</dbReference>
<dbReference type="PANTHER" id="PTHR24121">
    <property type="entry name" value="NO MECHANORECEPTOR POTENTIAL C, ISOFORM D-RELATED"/>
    <property type="match status" value="1"/>
</dbReference>